<dbReference type="CDD" id="cd04875">
    <property type="entry name" value="ACT_F4HF-DF"/>
    <property type="match status" value="1"/>
</dbReference>
<dbReference type="AlphaFoldDB" id="A0A2P6VS75"/>
<dbReference type="NCBIfam" id="NF004684">
    <property type="entry name" value="PRK06027.1"/>
    <property type="match status" value="1"/>
</dbReference>
<dbReference type="OrthoDB" id="4239773at2759"/>
<keyword evidence="2" id="KW-0378">Hydrolase</keyword>
<dbReference type="PIRSF" id="PIRSF036480">
    <property type="entry name" value="FormyFH4_hydr"/>
    <property type="match status" value="1"/>
</dbReference>
<dbReference type="NCBIfam" id="TIGR00655">
    <property type="entry name" value="PurU"/>
    <property type="match status" value="1"/>
</dbReference>
<dbReference type="GO" id="GO:0008864">
    <property type="term" value="F:formyltetrahydrofolate deformylase activity"/>
    <property type="evidence" value="ECO:0007669"/>
    <property type="project" value="InterPro"/>
</dbReference>
<dbReference type="PANTHER" id="PTHR42706">
    <property type="entry name" value="FORMYLTETRAHYDROFOLATE DEFORMYLASE"/>
    <property type="match status" value="1"/>
</dbReference>
<dbReference type="InterPro" id="IPR036477">
    <property type="entry name" value="Formyl_transf_N_sf"/>
</dbReference>
<dbReference type="InterPro" id="IPR041729">
    <property type="entry name" value="Formyl-FH4-Hydrolase_C"/>
</dbReference>
<dbReference type="InterPro" id="IPR045865">
    <property type="entry name" value="ACT-like_dom_sf"/>
</dbReference>
<dbReference type="InterPro" id="IPR044074">
    <property type="entry name" value="PurU_ACT"/>
</dbReference>
<dbReference type="GO" id="GO:0006730">
    <property type="term" value="P:one-carbon metabolic process"/>
    <property type="evidence" value="ECO:0007669"/>
    <property type="project" value="UniProtKB-KW"/>
</dbReference>
<protein>
    <submittedName>
        <fullName evidence="4">Formyltetrahydrofolate deformylase</fullName>
    </submittedName>
</protein>
<comment type="caution">
    <text evidence="4">The sequence shown here is derived from an EMBL/GenBank/DDBJ whole genome shotgun (WGS) entry which is preliminary data.</text>
</comment>
<accession>A0A2P6VS75</accession>
<evidence type="ECO:0000256" key="1">
    <source>
        <dbReference type="ARBA" id="ARBA00022563"/>
    </source>
</evidence>
<dbReference type="CDD" id="cd08648">
    <property type="entry name" value="FMT_core_Formyl-FH4-Hydrolase_C"/>
    <property type="match status" value="1"/>
</dbReference>
<dbReference type="Pfam" id="PF00551">
    <property type="entry name" value="Formyl_trans_N"/>
    <property type="match status" value="1"/>
</dbReference>
<dbReference type="HAMAP" id="MF_01927">
    <property type="entry name" value="PurU"/>
    <property type="match status" value="1"/>
</dbReference>
<name>A0A2P6VS75_9CHLO</name>
<keyword evidence="5" id="KW-1185">Reference proteome</keyword>
<dbReference type="STRING" id="554055.A0A2P6VS75"/>
<reference evidence="4 5" key="1">
    <citation type="journal article" date="2018" name="Plant J.">
        <title>Genome sequences of Chlorella sorokiniana UTEX 1602 and Micractinium conductrix SAG 241.80: implications to maltose excretion by a green alga.</title>
        <authorList>
            <person name="Arriola M.B."/>
            <person name="Velmurugan N."/>
            <person name="Zhang Y."/>
            <person name="Plunkett M.H."/>
            <person name="Hondzo H."/>
            <person name="Barney B.M."/>
        </authorList>
    </citation>
    <scope>NUCLEOTIDE SEQUENCE [LARGE SCALE GENOMIC DNA]</scope>
    <source>
        <strain evidence="4 5">SAG 241.80</strain>
    </source>
</reference>
<dbReference type="SUPFAM" id="SSF55021">
    <property type="entry name" value="ACT-like"/>
    <property type="match status" value="1"/>
</dbReference>
<sequence length="289" mass="32707">MIGTLLIKCPDSKGVVASVAQLLFGFGCNIISSDQFSDIAADMFFQRVVFDYSDMLVGPGNTAVLERGITEVARKYSMDWRVSYSTKQKRMALLVSKLDHCLYDLLIRVENGEMENCTIPIILSNHPDLEVVAKRFNIPYRHLPITPKDAASKAAQEAAIEGILEEEGINLIVLARYMQIFSKDFCDRHWRHTINIHHSFLPAFEGARPYHRAHERGVKVIGATAHYATSDLDCGPIIAQDVTHVSHRDAVPDMVRKGRDLERTVLAKAVRWHLQDRIIVHDNRTVLFE</sequence>
<dbReference type="GO" id="GO:0006189">
    <property type="term" value="P:'de novo' IMP biosynthetic process"/>
    <property type="evidence" value="ECO:0007669"/>
    <property type="project" value="InterPro"/>
</dbReference>
<dbReference type="Gene3D" id="3.40.50.170">
    <property type="entry name" value="Formyl transferase, N-terminal domain"/>
    <property type="match status" value="1"/>
</dbReference>
<dbReference type="Proteomes" id="UP000239649">
    <property type="component" value="Unassembled WGS sequence"/>
</dbReference>
<dbReference type="InterPro" id="IPR002376">
    <property type="entry name" value="Formyl_transf_N"/>
</dbReference>
<dbReference type="SUPFAM" id="SSF53328">
    <property type="entry name" value="Formyltransferase"/>
    <property type="match status" value="1"/>
</dbReference>
<evidence type="ECO:0000256" key="2">
    <source>
        <dbReference type="ARBA" id="ARBA00022801"/>
    </source>
</evidence>
<dbReference type="EMBL" id="LHPF02000001">
    <property type="protein sequence ID" value="PSC76946.1"/>
    <property type="molecule type" value="Genomic_DNA"/>
</dbReference>
<keyword evidence="1" id="KW-0554">One-carbon metabolism</keyword>
<proteinExistence type="inferred from homology"/>
<organism evidence="4 5">
    <name type="scientific">Micractinium conductrix</name>
    <dbReference type="NCBI Taxonomy" id="554055"/>
    <lineage>
        <taxon>Eukaryota</taxon>
        <taxon>Viridiplantae</taxon>
        <taxon>Chlorophyta</taxon>
        <taxon>core chlorophytes</taxon>
        <taxon>Trebouxiophyceae</taxon>
        <taxon>Chlorellales</taxon>
        <taxon>Chlorellaceae</taxon>
        <taxon>Chlorella clade</taxon>
        <taxon>Micractinium</taxon>
    </lineage>
</organism>
<dbReference type="Gene3D" id="3.30.70.260">
    <property type="match status" value="1"/>
</dbReference>
<feature type="domain" description="Formyl transferase N-terminal" evidence="3">
    <location>
        <begin position="89"/>
        <end position="270"/>
    </location>
</feature>
<evidence type="ECO:0000259" key="3">
    <source>
        <dbReference type="Pfam" id="PF00551"/>
    </source>
</evidence>
<evidence type="ECO:0000313" key="5">
    <source>
        <dbReference type="Proteomes" id="UP000239649"/>
    </source>
</evidence>
<dbReference type="PANTHER" id="PTHR42706:SF1">
    <property type="entry name" value="FORMYLTETRAHYDROFOLATE DEFORMYLASE 2, MITOCHONDRIAL"/>
    <property type="match status" value="1"/>
</dbReference>
<gene>
    <name evidence="4" type="primary">g533</name>
    <name evidence="4" type="ORF">C2E20_0533</name>
</gene>
<dbReference type="PRINTS" id="PR01575">
    <property type="entry name" value="FFH4HYDRLASE"/>
</dbReference>
<dbReference type="InterPro" id="IPR004810">
    <property type="entry name" value="PurU"/>
</dbReference>
<evidence type="ECO:0000313" key="4">
    <source>
        <dbReference type="EMBL" id="PSC76946.1"/>
    </source>
</evidence>